<reference evidence="2 3" key="1">
    <citation type="journal article" date="2019" name="Nat. Med.">
        <title>A library of human gut bacterial isolates paired with longitudinal multiomics data enables mechanistic microbiome research.</title>
        <authorList>
            <person name="Poyet M."/>
            <person name="Groussin M."/>
            <person name="Gibbons S.M."/>
            <person name="Avila-Pacheco J."/>
            <person name="Jiang X."/>
            <person name="Kearney S.M."/>
            <person name="Perrotta A.R."/>
            <person name="Berdy B."/>
            <person name="Zhao S."/>
            <person name="Lieberman T.D."/>
            <person name="Swanson P.K."/>
            <person name="Smith M."/>
            <person name="Roesemann S."/>
            <person name="Alexander J.E."/>
            <person name="Rich S.A."/>
            <person name="Livny J."/>
            <person name="Vlamakis H."/>
            <person name="Clish C."/>
            <person name="Bullock K."/>
            <person name="Deik A."/>
            <person name="Scott J."/>
            <person name="Pierce K.A."/>
            <person name="Xavier R.J."/>
            <person name="Alm E.J."/>
        </authorList>
    </citation>
    <scope>NUCLEOTIDE SEQUENCE [LARGE SCALE GENOMIC DNA]</scope>
    <source>
        <strain evidence="2 3">BIOML-A10</strain>
    </source>
</reference>
<dbReference type="InterPro" id="IPR001130">
    <property type="entry name" value="TatD-like"/>
</dbReference>
<sequence length="213" mass="24442">MKLLDIHSHHLSEDPFRAILNIRFPKDKFFPEAGRFYSVGVHPWEVTLENRIDWTLFEELAGHPQVLAIGECGMDKHVYPELLMAQERIFSRQLAVAEKLGKPVLIHNVKSTGIIGLLKKNASGHIPWIQHGFRGKPELALEMLRSGFYLSLGIRYNEDSLRVIPLDRLFLETDDSETDICQVYERAARTLGISVIKLTEQIQHNIKKVFFNG</sequence>
<feature type="binding site" evidence="1">
    <location>
        <position position="107"/>
    </location>
    <ligand>
        <name>a divalent metal cation</name>
        <dbReference type="ChEBI" id="CHEBI:60240"/>
        <label>2</label>
    </ligand>
</feature>
<evidence type="ECO:0008006" key="4">
    <source>
        <dbReference type="Google" id="ProtNLM"/>
    </source>
</evidence>
<evidence type="ECO:0000313" key="3">
    <source>
        <dbReference type="Proteomes" id="UP000422221"/>
    </source>
</evidence>
<name>A0A7J4XHQ6_9BACE</name>
<dbReference type="InterPro" id="IPR032466">
    <property type="entry name" value="Metal_Hydrolase"/>
</dbReference>
<gene>
    <name evidence="2" type="ORF">F3F73_12525</name>
</gene>
<dbReference type="Proteomes" id="UP000422221">
    <property type="component" value="Unassembled WGS sequence"/>
</dbReference>
<feature type="binding site" evidence="1">
    <location>
        <position position="174"/>
    </location>
    <ligand>
        <name>a divalent metal cation</name>
        <dbReference type="ChEBI" id="CHEBI:60240"/>
        <label>1</label>
    </ligand>
</feature>
<dbReference type="GO" id="GO:0046872">
    <property type="term" value="F:metal ion binding"/>
    <property type="evidence" value="ECO:0007669"/>
    <property type="project" value="UniProtKB-KW"/>
</dbReference>
<proteinExistence type="predicted"/>
<evidence type="ECO:0000256" key="1">
    <source>
        <dbReference type="PIRSR" id="PIRSR005902-1"/>
    </source>
</evidence>
<evidence type="ECO:0000313" key="2">
    <source>
        <dbReference type="EMBL" id="KAA3763838.1"/>
    </source>
</evidence>
<dbReference type="EMBL" id="VWMK01000012">
    <property type="protein sequence ID" value="KAA3763838.1"/>
    <property type="molecule type" value="Genomic_DNA"/>
</dbReference>
<dbReference type="GO" id="GO:0005829">
    <property type="term" value="C:cytosol"/>
    <property type="evidence" value="ECO:0007669"/>
    <property type="project" value="TreeGrafter"/>
</dbReference>
<feature type="binding site" evidence="1">
    <location>
        <position position="131"/>
    </location>
    <ligand>
        <name>a divalent metal cation</name>
        <dbReference type="ChEBI" id="CHEBI:60240"/>
        <label>2</label>
    </ligand>
</feature>
<dbReference type="GeneID" id="93115093"/>
<keyword evidence="1" id="KW-0479">Metal-binding</keyword>
<dbReference type="PIRSF" id="PIRSF005902">
    <property type="entry name" value="DNase_TatD"/>
    <property type="match status" value="1"/>
</dbReference>
<protein>
    <recommendedName>
        <fullName evidence="4">Hydrolase TatD</fullName>
    </recommendedName>
</protein>
<dbReference type="Gene3D" id="3.20.20.140">
    <property type="entry name" value="Metal-dependent hydrolases"/>
    <property type="match status" value="1"/>
</dbReference>
<dbReference type="PANTHER" id="PTHR46124:SF2">
    <property type="entry name" value="D-AMINOACYL-TRNA DEACYLASE"/>
    <property type="match status" value="1"/>
</dbReference>
<organism evidence="2 3">
    <name type="scientific">Bacteroides salyersiae</name>
    <dbReference type="NCBI Taxonomy" id="291644"/>
    <lineage>
        <taxon>Bacteria</taxon>
        <taxon>Pseudomonadati</taxon>
        <taxon>Bacteroidota</taxon>
        <taxon>Bacteroidia</taxon>
        <taxon>Bacteroidales</taxon>
        <taxon>Bacteroidaceae</taxon>
        <taxon>Bacteroides</taxon>
    </lineage>
</organism>
<feature type="binding site" evidence="1">
    <location>
        <position position="71"/>
    </location>
    <ligand>
        <name>a divalent metal cation</name>
        <dbReference type="ChEBI" id="CHEBI:60240"/>
        <label>1</label>
    </ligand>
</feature>
<accession>A0A7J4XHQ6</accession>
<dbReference type="AlphaFoldDB" id="A0A7J4XHQ6"/>
<dbReference type="GO" id="GO:0016788">
    <property type="term" value="F:hydrolase activity, acting on ester bonds"/>
    <property type="evidence" value="ECO:0007669"/>
    <property type="project" value="InterPro"/>
</dbReference>
<dbReference type="RefSeq" id="WP_007479505.1">
    <property type="nucleotide sequence ID" value="NZ_CAXSTI010000032.1"/>
</dbReference>
<dbReference type="SUPFAM" id="SSF51556">
    <property type="entry name" value="Metallo-dependent hydrolases"/>
    <property type="match status" value="1"/>
</dbReference>
<dbReference type="PANTHER" id="PTHR46124">
    <property type="entry name" value="D-AMINOACYL-TRNA DEACYLASE"/>
    <property type="match status" value="1"/>
</dbReference>
<comment type="caution">
    <text evidence="2">The sequence shown here is derived from an EMBL/GenBank/DDBJ whole genome shotgun (WGS) entry which is preliminary data.</text>
</comment>
<dbReference type="Pfam" id="PF01026">
    <property type="entry name" value="TatD_DNase"/>
    <property type="match status" value="1"/>
</dbReference>